<keyword evidence="4" id="KW-1185">Reference proteome</keyword>
<feature type="domain" description="M23ase beta-sheet core" evidence="2">
    <location>
        <begin position="108"/>
        <end position="196"/>
    </location>
</feature>
<feature type="region of interest" description="Disordered" evidence="1">
    <location>
        <begin position="195"/>
        <end position="216"/>
    </location>
</feature>
<evidence type="ECO:0000259" key="2">
    <source>
        <dbReference type="Pfam" id="PF01551"/>
    </source>
</evidence>
<dbReference type="PANTHER" id="PTHR21666:SF270">
    <property type="entry name" value="MUREIN HYDROLASE ACTIVATOR ENVC"/>
    <property type="match status" value="1"/>
</dbReference>
<sequence>MNRTDDAARGLRRRRRARYDMREREAEEDRRRLRRWVGLAAASLSVLFLIVVSAAVPCADSGSLSCVAAYADDAAAAEAGCTADMVWPVRDTVVTATFDGPTQPWLPGHRGVDLAAGPGTELLAPADGVIAFAGKVGGKSVVSIRHGTLTSTFEPAVTDLRVGAPVARGEPFGETGGVSDHCGDSCVHWGVKRGSDAYEDPQSKTSARKIALKPVA</sequence>
<dbReference type="InterPro" id="IPR050570">
    <property type="entry name" value="Cell_wall_metabolism_enzyme"/>
</dbReference>
<comment type="caution">
    <text evidence="3">The sequence shown here is derived from an EMBL/GenBank/DDBJ whole genome shotgun (WGS) entry which is preliminary data.</text>
</comment>
<dbReference type="InterPro" id="IPR016047">
    <property type="entry name" value="M23ase_b-sheet_dom"/>
</dbReference>
<protein>
    <submittedName>
        <fullName evidence="3">M23 family metallopeptidase</fullName>
    </submittedName>
</protein>
<feature type="compositionally biased region" description="Basic residues" evidence="1">
    <location>
        <begin position="206"/>
        <end position="216"/>
    </location>
</feature>
<dbReference type="Proteomes" id="UP000700815">
    <property type="component" value="Unassembled WGS sequence"/>
</dbReference>
<name>A0ABS6WE32_9BIFI</name>
<evidence type="ECO:0000256" key="1">
    <source>
        <dbReference type="SAM" id="MobiDB-lite"/>
    </source>
</evidence>
<dbReference type="RefSeq" id="WP_219058432.1">
    <property type="nucleotide sequence ID" value="NZ_JAHBBH010000010.1"/>
</dbReference>
<evidence type="ECO:0000313" key="3">
    <source>
        <dbReference type="EMBL" id="MBW3092304.1"/>
    </source>
</evidence>
<dbReference type="EMBL" id="JAHBBH010000010">
    <property type="protein sequence ID" value="MBW3092304.1"/>
    <property type="molecule type" value="Genomic_DNA"/>
</dbReference>
<dbReference type="Pfam" id="PF01551">
    <property type="entry name" value="Peptidase_M23"/>
    <property type="match status" value="1"/>
</dbReference>
<dbReference type="PANTHER" id="PTHR21666">
    <property type="entry name" value="PEPTIDASE-RELATED"/>
    <property type="match status" value="1"/>
</dbReference>
<gene>
    <name evidence="3" type="ORF">KIH79_04935</name>
</gene>
<evidence type="ECO:0000313" key="4">
    <source>
        <dbReference type="Proteomes" id="UP000700815"/>
    </source>
</evidence>
<proteinExistence type="predicted"/>
<reference evidence="3 4" key="1">
    <citation type="submission" date="2021-05" db="EMBL/GenBank/DDBJ databases">
        <title>Phylogenetic classification of ten novel species belonging to the genus Bifidobacterium comprising B. colchicus sp. nov., B. abeli sp. nov., B. bicoloris sp. nov., B. guerezis sp. nov., B. rosaliae sp. nov., B. santillanensis sp. nov., B. argentati sp. nov., B. amazzoni sp. nov., B. pluviali sp. nov., and B. pinnaculum sp. nov.</title>
        <authorList>
            <person name="Lugli G.A."/>
            <person name="Ruiz Garcia L."/>
            <person name="Margolles A."/>
            <person name="Ventura M."/>
        </authorList>
    </citation>
    <scope>NUCLEOTIDE SEQUENCE [LARGE SCALE GENOMIC DNA]</scope>
    <source>
        <strain evidence="3 4">82T10</strain>
    </source>
</reference>
<dbReference type="CDD" id="cd12797">
    <property type="entry name" value="M23_peptidase"/>
    <property type="match status" value="1"/>
</dbReference>
<organism evidence="3 4">
    <name type="scientific">Bifidobacterium miconis</name>
    <dbReference type="NCBI Taxonomy" id="2834435"/>
    <lineage>
        <taxon>Bacteria</taxon>
        <taxon>Bacillati</taxon>
        <taxon>Actinomycetota</taxon>
        <taxon>Actinomycetes</taxon>
        <taxon>Bifidobacteriales</taxon>
        <taxon>Bifidobacteriaceae</taxon>
        <taxon>Bifidobacterium</taxon>
    </lineage>
</organism>
<accession>A0ABS6WE32</accession>